<evidence type="ECO:0000313" key="6">
    <source>
        <dbReference type="EMBL" id="KEP24880.1"/>
    </source>
</evidence>
<organism evidence="6 7">
    <name type="scientific">Bacillus zhangzhouensis</name>
    <dbReference type="NCBI Taxonomy" id="1178540"/>
    <lineage>
        <taxon>Bacteria</taxon>
        <taxon>Bacillati</taxon>
        <taxon>Bacillota</taxon>
        <taxon>Bacilli</taxon>
        <taxon>Bacillales</taxon>
        <taxon>Bacillaceae</taxon>
        <taxon>Bacillus</taxon>
    </lineage>
</organism>
<dbReference type="SUPFAM" id="SSF46689">
    <property type="entry name" value="Homeodomain-like"/>
    <property type="match status" value="1"/>
</dbReference>
<dbReference type="PROSITE" id="PS51071">
    <property type="entry name" value="HTH_RPIR"/>
    <property type="match status" value="1"/>
</dbReference>
<dbReference type="Pfam" id="PF01418">
    <property type="entry name" value="HTH_6"/>
    <property type="match status" value="1"/>
</dbReference>
<evidence type="ECO:0000313" key="7">
    <source>
        <dbReference type="Proteomes" id="UP000028091"/>
    </source>
</evidence>
<feature type="domain" description="HTH rpiR-type" evidence="4">
    <location>
        <begin position="3"/>
        <end position="79"/>
    </location>
</feature>
<dbReference type="Pfam" id="PF01380">
    <property type="entry name" value="SIS"/>
    <property type="match status" value="1"/>
</dbReference>
<dbReference type="Gene3D" id="3.40.50.10490">
    <property type="entry name" value="Glucose-6-phosphate isomerase like protein, domain 1"/>
    <property type="match status" value="1"/>
</dbReference>
<keyword evidence="3" id="KW-0804">Transcription</keyword>
<dbReference type="InterPro" id="IPR001347">
    <property type="entry name" value="SIS_dom"/>
</dbReference>
<comment type="caution">
    <text evidence="6">The sequence shown here is derived from an EMBL/GenBank/DDBJ whole genome shotgun (WGS) entry which is preliminary data.</text>
</comment>
<accession>A0A081L6K4</accession>
<evidence type="ECO:0000256" key="3">
    <source>
        <dbReference type="ARBA" id="ARBA00023163"/>
    </source>
</evidence>
<dbReference type="CDD" id="cd05013">
    <property type="entry name" value="SIS_RpiR"/>
    <property type="match status" value="1"/>
</dbReference>
<evidence type="ECO:0000256" key="2">
    <source>
        <dbReference type="ARBA" id="ARBA00023125"/>
    </source>
</evidence>
<dbReference type="PANTHER" id="PTHR30514">
    <property type="entry name" value="GLUCOKINASE"/>
    <property type="match status" value="1"/>
</dbReference>
<dbReference type="PROSITE" id="PS51464">
    <property type="entry name" value="SIS"/>
    <property type="match status" value="1"/>
</dbReference>
<dbReference type="PANTHER" id="PTHR30514:SF10">
    <property type="entry name" value="MURR_RPIR FAMILY TRANSCRIPTIONAL REGULATOR"/>
    <property type="match status" value="1"/>
</dbReference>
<dbReference type="SUPFAM" id="SSF53697">
    <property type="entry name" value="SIS domain"/>
    <property type="match status" value="1"/>
</dbReference>
<dbReference type="eggNOG" id="COG1737">
    <property type="taxonomic scope" value="Bacteria"/>
</dbReference>
<evidence type="ECO:0000256" key="1">
    <source>
        <dbReference type="ARBA" id="ARBA00023015"/>
    </source>
</evidence>
<feature type="domain" description="SIS" evidence="5">
    <location>
        <begin position="123"/>
        <end position="264"/>
    </location>
</feature>
<keyword evidence="7" id="KW-1185">Reference proteome</keyword>
<gene>
    <name evidence="6" type="ORF">BA70_14700</name>
</gene>
<evidence type="ECO:0000259" key="4">
    <source>
        <dbReference type="PROSITE" id="PS51071"/>
    </source>
</evidence>
<dbReference type="GO" id="GO:1901135">
    <property type="term" value="P:carbohydrate derivative metabolic process"/>
    <property type="evidence" value="ECO:0007669"/>
    <property type="project" value="InterPro"/>
</dbReference>
<keyword evidence="1" id="KW-0805">Transcription regulation</keyword>
<dbReference type="AlphaFoldDB" id="A0A081L6K4"/>
<proteinExistence type="predicted"/>
<dbReference type="InterPro" id="IPR036388">
    <property type="entry name" value="WH-like_DNA-bd_sf"/>
</dbReference>
<dbReference type="OrthoDB" id="370421at2"/>
<dbReference type="Gene3D" id="1.10.10.10">
    <property type="entry name" value="Winged helix-like DNA-binding domain superfamily/Winged helix DNA-binding domain"/>
    <property type="match status" value="1"/>
</dbReference>
<dbReference type="GO" id="GO:0097367">
    <property type="term" value="F:carbohydrate derivative binding"/>
    <property type="evidence" value="ECO:0007669"/>
    <property type="project" value="InterPro"/>
</dbReference>
<protein>
    <submittedName>
        <fullName evidence="6">RpiR family transcriptional regulator</fullName>
    </submittedName>
</protein>
<dbReference type="GO" id="GO:0003677">
    <property type="term" value="F:DNA binding"/>
    <property type="evidence" value="ECO:0007669"/>
    <property type="project" value="UniProtKB-KW"/>
</dbReference>
<dbReference type="InterPro" id="IPR009057">
    <property type="entry name" value="Homeodomain-like_sf"/>
</dbReference>
<dbReference type="InterPro" id="IPR035472">
    <property type="entry name" value="RpiR-like_SIS"/>
</dbReference>
<reference evidence="6 7" key="1">
    <citation type="submission" date="2012-09" db="EMBL/GenBank/DDBJ databases">
        <title>Genome Sequence of Bacillus sp. DW5-4.</title>
        <authorList>
            <person name="Lai Q."/>
            <person name="Liu Y."/>
            <person name="Shao Z."/>
        </authorList>
    </citation>
    <scope>NUCLEOTIDE SEQUENCE [LARGE SCALE GENOMIC DNA]</scope>
    <source>
        <strain evidence="6 7">DW5-4</strain>
    </source>
</reference>
<dbReference type="InterPro" id="IPR047640">
    <property type="entry name" value="RpiR-like"/>
</dbReference>
<dbReference type="RefSeq" id="WP_034325117.1">
    <property type="nucleotide sequence ID" value="NZ_JBCMYH010000024.1"/>
</dbReference>
<dbReference type="EMBL" id="JOTP01000042">
    <property type="protein sequence ID" value="KEP24880.1"/>
    <property type="molecule type" value="Genomic_DNA"/>
</dbReference>
<dbReference type="InterPro" id="IPR000281">
    <property type="entry name" value="HTH_RpiR"/>
</dbReference>
<dbReference type="InterPro" id="IPR046348">
    <property type="entry name" value="SIS_dom_sf"/>
</dbReference>
<evidence type="ECO:0000259" key="5">
    <source>
        <dbReference type="PROSITE" id="PS51464"/>
    </source>
</evidence>
<keyword evidence="2" id="KW-0238">DNA-binding</keyword>
<name>A0A081L6K4_9BACI</name>
<sequence>MSAGGLTLLHTMKSKLPQSEKIIADYILAHPDKVIKSTVHEISQAAGASSSAVIRLCKSLGLDGYHDLKMRIAGDLMHDDKQGYRDIEQDEPLQSIIQKTAGNSIQSIKDTASILNADALEKAVQLLLHANQIHFIGVGASGIVAADAQQKFLRINYAATAFTDMHIASTVIANAGKNDIVFGISFSGETLDIIQALQLAKENQVKTIALTHPGHTSVSALCDVHLSTSGSNEAPFRSAATSSRMAQLYLIDVLFLSLASRQYEETAQYIDKTRHAIRSMKRKPKGDST</sequence>
<dbReference type="GO" id="GO:0003700">
    <property type="term" value="F:DNA-binding transcription factor activity"/>
    <property type="evidence" value="ECO:0007669"/>
    <property type="project" value="InterPro"/>
</dbReference>
<dbReference type="Proteomes" id="UP000028091">
    <property type="component" value="Unassembled WGS sequence"/>
</dbReference>